<evidence type="ECO:0000256" key="3">
    <source>
        <dbReference type="ARBA" id="ARBA00012438"/>
    </source>
</evidence>
<dbReference type="InterPro" id="IPR050980">
    <property type="entry name" value="2C_sensor_his_kinase"/>
</dbReference>
<evidence type="ECO:0000256" key="13">
    <source>
        <dbReference type="ARBA" id="ARBA00023012"/>
    </source>
</evidence>
<gene>
    <name evidence="18" type="ORF">OG2516_15030</name>
</gene>
<sequence length="438" mass="49222">MSFRWLKRYVPQGLQGRAALILVLPVTLLQLIVFVAFIQRHFEDVTRQMVRSVAYDLRFLTEEVRDAPNLTAAYRAISYIAPPLNLEPRLPADATPAEDQRRWYDFSGIVIIDSLNERLVGLEAVTLPDDRDANIWVETPWGDMMIEFDRRRISASNPHQLIVIMIFFGVILTAVAYIYMRNQLRPITRMAAAAAEFGKGRIVRYQPSGAREVRQAGRAFLEMRNRIERQTQSRTMMLSGVSHDLRTPLTRMRLALSMLDDDEAALLRKDVDEMQHLLDAFLDFARNDAEDDTEEVDPVALVGGLVEDARRTGGDVELVREETRPLARLRPVAVRRAVSNLIGNALRYGSRVRVTLSVSERMLRVVVEDDGPGIPEARREEATRPFTRLDPARNQDRGSGVGLGLAIVADVARSHGGALRLGDSAELGGLRAEFSIAV</sequence>
<dbReference type="Pfam" id="PF00512">
    <property type="entry name" value="HisKA"/>
    <property type="match status" value="1"/>
</dbReference>
<evidence type="ECO:0000256" key="9">
    <source>
        <dbReference type="ARBA" id="ARBA00022741"/>
    </source>
</evidence>
<dbReference type="CDD" id="cd06225">
    <property type="entry name" value="HAMP"/>
    <property type="match status" value="1"/>
</dbReference>
<dbReference type="PANTHER" id="PTHR44936:SF5">
    <property type="entry name" value="SENSOR HISTIDINE KINASE ENVZ"/>
    <property type="match status" value="1"/>
</dbReference>
<dbReference type="InterPro" id="IPR004358">
    <property type="entry name" value="Sig_transdc_His_kin-like_C"/>
</dbReference>
<name>Q2CEQ9_OCEGH</name>
<dbReference type="InterPro" id="IPR003660">
    <property type="entry name" value="HAMP_dom"/>
</dbReference>
<feature type="domain" description="HAMP" evidence="17">
    <location>
        <begin position="181"/>
        <end position="232"/>
    </location>
</feature>
<feature type="transmembrane region" description="Helical" evidence="15">
    <location>
        <begin position="20"/>
        <end position="38"/>
    </location>
</feature>
<organism evidence="18 19">
    <name type="scientific">Oceanicola granulosus (strain ATCC BAA-861 / DSM 15982 / KCTC 12143 / HTCC2516)</name>
    <dbReference type="NCBI Taxonomy" id="314256"/>
    <lineage>
        <taxon>Bacteria</taxon>
        <taxon>Pseudomonadati</taxon>
        <taxon>Pseudomonadota</taxon>
        <taxon>Alphaproteobacteria</taxon>
        <taxon>Rhodobacterales</taxon>
        <taxon>Roseobacteraceae</taxon>
        <taxon>Oceanicola</taxon>
    </lineage>
</organism>
<dbReference type="GO" id="GO:0000155">
    <property type="term" value="F:phosphorelay sensor kinase activity"/>
    <property type="evidence" value="ECO:0007669"/>
    <property type="project" value="InterPro"/>
</dbReference>
<dbReference type="EC" id="2.7.13.3" evidence="3"/>
<dbReference type="RefSeq" id="WP_007256521.1">
    <property type="nucleotide sequence ID" value="NZ_CH724108.1"/>
</dbReference>
<comment type="subcellular location">
    <subcellularLocation>
        <location evidence="2">Cell inner membrane</location>
        <topology evidence="2">Multi-pass membrane protein</topology>
    </subcellularLocation>
</comment>
<keyword evidence="5" id="KW-0997">Cell inner membrane</keyword>
<dbReference type="Gene3D" id="3.30.565.10">
    <property type="entry name" value="Histidine kinase-like ATPase, C-terminal domain"/>
    <property type="match status" value="1"/>
</dbReference>
<proteinExistence type="predicted"/>
<dbReference type="InterPro" id="IPR005467">
    <property type="entry name" value="His_kinase_dom"/>
</dbReference>
<dbReference type="InterPro" id="IPR003661">
    <property type="entry name" value="HisK_dim/P_dom"/>
</dbReference>
<dbReference type="PRINTS" id="PR00344">
    <property type="entry name" value="BCTRLSENSOR"/>
</dbReference>
<dbReference type="GO" id="GO:0005886">
    <property type="term" value="C:plasma membrane"/>
    <property type="evidence" value="ECO:0007669"/>
    <property type="project" value="UniProtKB-SubCell"/>
</dbReference>
<evidence type="ECO:0000256" key="10">
    <source>
        <dbReference type="ARBA" id="ARBA00022777"/>
    </source>
</evidence>
<evidence type="ECO:0000313" key="19">
    <source>
        <dbReference type="Proteomes" id="UP000003635"/>
    </source>
</evidence>
<dbReference type="AlphaFoldDB" id="Q2CEQ9"/>
<feature type="transmembrane region" description="Helical" evidence="15">
    <location>
        <begin position="161"/>
        <end position="180"/>
    </location>
</feature>
<evidence type="ECO:0000256" key="5">
    <source>
        <dbReference type="ARBA" id="ARBA00022519"/>
    </source>
</evidence>
<dbReference type="InterPro" id="IPR036890">
    <property type="entry name" value="HATPase_C_sf"/>
</dbReference>
<evidence type="ECO:0000256" key="2">
    <source>
        <dbReference type="ARBA" id="ARBA00004429"/>
    </source>
</evidence>
<evidence type="ECO:0000256" key="7">
    <source>
        <dbReference type="ARBA" id="ARBA00022679"/>
    </source>
</evidence>
<dbReference type="Gene3D" id="1.10.287.130">
    <property type="match status" value="1"/>
</dbReference>
<dbReference type="OrthoDB" id="9804645at2"/>
<dbReference type="InterPro" id="IPR036097">
    <property type="entry name" value="HisK_dim/P_sf"/>
</dbReference>
<evidence type="ECO:0000313" key="18">
    <source>
        <dbReference type="EMBL" id="EAR51199.1"/>
    </source>
</evidence>
<keyword evidence="6" id="KW-0597">Phosphoprotein</keyword>
<accession>Q2CEQ9</accession>
<feature type="domain" description="Histidine kinase" evidence="16">
    <location>
        <begin position="240"/>
        <end position="438"/>
    </location>
</feature>
<keyword evidence="10 18" id="KW-0418">Kinase</keyword>
<keyword evidence="19" id="KW-1185">Reference proteome</keyword>
<evidence type="ECO:0000259" key="16">
    <source>
        <dbReference type="PROSITE" id="PS50109"/>
    </source>
</evidence>
<dbReference type="InterPro" id="IPR003594">
    <property type="entry name" value="HATPase_dom"/>
</dbReference>
<keyword evidence="12 15" id="KW-1133">Transmembrane helix</keyword>
<evidence type="ECO:0000256" key="4">
    <source>
        <dbReference type="ARBA" id="ARBA00022475"/>
    </source>
</evidence>
<dbReference type="Pfam" id="PF00672">
    <property type="entry name" value="HAMP"/>
    <property type="match status" value="1"/>
</dbReference>
<evidence type="ECO:0000256" key="12">
    <source>
        <dbReference type="ARBA" id="ARBA00022989"/>
    </source>
</evidence>
<dbReference type="SMART" id="SM00304">
    <property type="entry name" value="HAMP"/>
    <property type="match status" value="1"/>
</dbReference>
<evidence type="ECO:0000256" key="1">
    <source>
        <dbReference type="ARBA" id="ARBA00000085"/>
    </source>
</evidence>
<evidence type="ECO:0000256" key="11">
    <source>
        <dbReference type="ARBA" id="ARBA00022840"/>
    </source>
</evidence>
<keyword evidence="8 15" id="KW-0812">Transmembrane</keyword>
<keyword evidence="9" id="KW-0547">Nucleotide-binding</keyword>
<keyword evidence="4" id="KW-1003">Cell membrane</keyword>
<dbReference type="HOGENOM" id="CLU_000445_89_27_5"/>
<dbReference type="STRING" id="314256.OG2516_15030"/>
<dbReference type="PROSITE" id="PS50885">
    <property type="entry name" value="HAMP"/>
    <property type="match status" value="1"/>
</dbReference>
<dbReference type="Proteomes" id="UP000003635">
    <property type="component" value="Unassembled WGS sequence"/>
</dbReference>
<evidence type="ECO:0000259" key="17">
    <source>
        <dbReference type="PROSITE" id="PS50885"/>
    </source>
</evidence>
<dbReference type="SUPFAM" id="SSF55874">
    <property type="entry name" value="ATPase domain of HSP90 chaperone/DNA topoisomerase II/histidine kinase"/>
    <property type="match status" value="1"/>
</dbReference>
<dbReference type="EMBL" id="AAOT01000016">
    <property type="protein sequence ID" value="EAR51199.1"/>
    <property type="molecule type" value="Genomic_DNA"/>
</dbReference>
<keyword evidence="14 15" id="KW-0472">Membrane</keyword>
<dbReference type="PANTHER" id="PTHR44936">
    <property type="entry name" value="SENSOR PROTEIN CREC"/>
    <property type="match status" value="1"/>
</dbReference>
<evidence type="ECO:0000256" key="6">
    <source>
        <dbReference type="ARBA" id="ARBA00022553"/>
    </source>
</evidence>
<dbReference type="CDD" id="cd00082">
    <property type="entry name" value="HisKA"/>
    <property type="match status" value="1"/>
</dbReference>
<dbReference type="PROSITE" id="PS50109">
    <property type="entry name" value="HIS_KIN"/>
    <property type="match status" value="1"/>
</dbReference>
<keyword evidence="7" id="KW-0808">Transferase</keyword>
<keyword evidence="13" id="KW-0902">Two-component regulatory system</keyword>
<evidence type="ECO:0000256" key="8">
    <source>
        <dbReference type="ARBA" id="ARBA00022692"/>
    </source>
</evidence>
<evidence type="ECO:0000256" key="14">
    <source>
        <dbReference type="ARBA" id="ARBA00023136"/>
    </source>
</evidence>
<dbReference type="Pfam" id="PF02518">
    <property type="entry name" value="HATPase_c"/>
    <property type="match status" value="1"/>
</dbReference>
<dbReference type="GO" id="GO:0005524">
    <property type="term" value="F:ATP binding"/>
    <property type="evidence" value="ECO:0007669"/>
    <property type="project" value="UniProtKB-KW"/>
</dbReference>
<comment type="caution">
    <text evidence="18">The sequence shown here is derived from an EMBL/GenBank/DDBJ whole genome shotgun (WGS) entry which is preliminary data.</text>
</comment>
<dbReference type="SMART" id="SM00388">
    <property type="entry name" value="HisKA"/>
    <property type="match status" value="1"/>
</dbReference>
<evidence type="ECO:0000256" key="15">
    <source>
        <dbReference type="SAM" id="Phobius"/>
    </source>
</evidence>
<comment type="catalytic activity">
    <reaction evidence="1">
        <text>ATP + protein L-histidine = ADP + protein N-phospho-L-histidine.</text>
        <dbReference type="EC" id="2.7.13.3"/>
    </reaction>
</comment>
<keyword evidence="11" id="KW-0067">ATP-binding</keyword>
<dbReference type="eggNOG" id="COG0642">
    <property type="taxonomic scope" value="Bacteria"/>
</dbReference>
<protein>
    <recommendedName>
        <fullName evidence="3">histidine kinase</fullName>
        <ecNumber evidence="3">2.7.13.3</ecNumber>
    </recommendedName>
</protein>
<reference evidence="18 19" key="1">
    <citation type="journal article" date="2010" name="J. Bacteriol.">
        <title>Genome sequences of Oceanicola granulosus HTCC2516(T) and Oceanicola batsensis HTCC2597(TDelta).</title>
        <authorList>
            <person name="Thrash J.C."/>
            <person name="Cho J.C."/>
            <person name="Vergin K.L."/>
            <person name="Giovannoni S.J."/>
        </authorList>
    </citation>
    <scope>NUCLEOTIDE SEQUENCE [LARGE SCALE GENOMIC DNA]</scope>
    <source>
        <strain evidence="19">ATCC BAA-861 / DSM 15982 / KCTC 12143 / HTCC2516</strain>
    </source>
</reference>
<dbReference type="SUPFAM" id="SSF47384">
    <property type="entry name" value="Homodimeric domain of signal transducing histidine kinase"/>
    <property type="match status" value="1"/>
</dbReference>
<dbReference type="SMART" id="SM00387">
    <property type="entry name" value="HATPase_c"/>
    <property type="match status" value="1"/>
</dbReference>